<evidence type="ECO:0000256" key="6">
    <source>
        <dbReference type="ARBA" id="ARBA00022833"/>
    </source>
</evidence>
<dbReference type="InterPro" id="IPR001952">
    <property type="entry name" value="Alkaline_phosphatase"/>
</dbReference>
<evidence type="ECO:0000256" key="12">
    <source>
        <dbReference type="SAM" id="MobiDB-lite"/>
    </source>
</evidence>
<evidence type="ECO:0000256" key="11">
    <source>
        <dbReference type="RuleBase" id="RU003947"/>
    </source>
</evidence>
<dbReference type="InterPro" id="IPR018299">
    <property type="entry name" value="Alkaline_phosphatase_AS"/>
</dbReference>
<evidence type="ECO:0000256" key="4">
    <source>
        <dbReference type="ARBA" id="ARBA00022723"/>
    </source>
</evidence>
<feature type="binding site" evidence="9">
    <location>
        <position position="95"/>
    </location>
    <ligand>
        <name>Mg(2+)</name>
        <dbReference type="ChEBI" id="CHEBI:18420"/>
    </ligand>
</feature>
<feature type="binding site" evidence="9">
    <location>
        <position position="312"/>
    </location>
    <ligand>
        <name>Mg(2+)</name>
        <dbReference type="ChEBI" id="CHEBI:18420"/>
    </ligand>
</feature>
<accession>L8H4F3</accession>
<sequence length="575" mass="62306">MDSSRDFYTSTPGGSRDDEEFGTSGDDSFFTPLPWYALLPVNMWKKYKRALIIGVSVLGVVLVGLIITAAVVSSRHDSSKHTATGPKNVIVMITDGFGPASVTLARTLNGAPLQLDRMIRGTIRTKSANSLVTDSAAGATSYSCGLKTNNTFVAVDPRGRACGTILEAAQKKGMRTGLVVTSRITDATPASFSSHSVTRYAQEFIASQQVTKGIDIMFGGGRDYYLPKSEGGLREDGKNLLEEASKAGVSVATTLNQFNAISKMPTLGLFGMSHLDYTIDRNLEQPTLAQMVAKALSLLEKDSPKGFFLMVEGSRIDHAGHDNDAATHYREVLAYDDALKEIITFAEKDGDTLVVSVSDHETGGLTLGVTPRSGSYPVYDWYWSPFPRYLEYTSFRLTNDWVQNKASAYKMAAAIHAAAPNASEEQLLEAAKTVLREKAGLELNQEDLALLAPALSSKPTGIPLLNVIGNIIAYRAGIAWTTLGHTGVDINLYSYTKAPNVDLPGVKITEKFGNGGNLENFDVGQYLIDVGHFDVEAVSRALQSFNPNPLAQEKTKRQMRKANVDVVVDPYHPEL</sequence>
<keyword evidence="4 9" id="KW-0479">Metal-binding</keyword>
<dbReference type="PRINTS" id="PR00113">
    <property type="entry name" value="ALKPHPHTASE"/>
</dbReference>
<evidence type="ECO:0000256" key="2">
    <source>
        <dbReference type="ARBA" id="ARBA00012647"/>
    </source>
</evidence>
<dbReference type="SUPFAM" id="SSF53649">
    <property type="entry name" value="Alkaline phosphatase-like"/>
    <property type="match status" value="1"/>
</dbReference>
<dbReference type="STRING" id="1257118.L8H4F3"/>
<dbReference type="VEuPathDB" id="AmoebaDB:ACA1_194910"/>
<dbReference type="GeneID" id="14921273"/>
<feature type="region of interest" description="Disordered" evidence="12">
    <location>
        <begin position="1"/>
        <end position="23"/>
    </location>
</feature>
<dbReference type="Proteomes" id="UP000011083">
    <property type="component" value="Unassembled WGS sequence"/>
</dbReference>
<dbReference type="Pfam" id="PF00245">
    <property type="entry name" value="Alk_phosphatase"/>
    <property type="match status" value="1"/>
</dbReference>
<evidence type="ECO:0000313" key="14">
    <source>
        <dbReference type="EMBL" id="ELR20419.1"/>
    </source>
</evidence>
<dbReference type="RefSeq" id="XP_004367444.1">
    <property type="nucleotide sequence ID" value="XM_004367387.1"/>
</dbReference>
<comment type="cofactor">
    <cofactor evidence="9">
        <name>Zn(2+)</name>
        <dbReference type="ChEBI" id="CHEBI:29105"/>
    </cofactor>
    <text evidence="9">Binds 2 Zn(2+) ions.</text>
</comment>
<feature type="binding site" evidence="9">
    <location>
        <position position="317"/>
    </location>
    <ligand>
        <name>Zn(2+)</name>
        <dbReference type="ChEBI" id="CHEBI:29105"/>
        <label>2</label>
    </ligand>
</feature>
<dbReference type="InterPro" id="IPR017850">
    <property type="entry name" value="Alkaline_phosphatase_core_sf"/>
</dbReference>
<dbReference type="KEGG" id="acan:ACA1_194910"/>
<evidence type="ECO:0000256" key="9">
    <source>
        <dbReference type="PIRSR" id="PIRSR601952-2"/>
    </source>
</evidence>
<feature type="transmembrane region" description="Helical" evidence="13">
    <location>
        <begin position="50"/>
        <end position="72"/>
    </location>
</feature>
<evidence type="ECO:0000256" key="3">
    <source>
        <dbReference type="ARBA" id="ARBA00022553"/>
    </source>
</evidence>
<evidence type="ECO:0000256" key="7">
    <source>
        <dbReference type="ARBA" id="ARBA00022842"/>
    </source>
</evidence>
<dbReference type="GO" id="GO:0046872">
    <property type="term" value="F:metal ion binding"/>
    <property type="evidence" value="ECO:0007669"/>
    <property type="project" value="UniProtKB-KW"/>
</dbReference>
<evidence type="ECO:0000256" key="5">
    <source>
        <dbReference type="ARBA" id="ARBA00022801"/>
    </source>
</evidence>
<comment type="catalytic activity">
    <reaction evidence="11">
        <text>a phosphate monoester + H2O = an alcohol + phosphate</text>
        <dbReference type="Rhea" id="RHEA:15017"/>
        <dbReference type="ChEBI" id="CHEBI:15377"/>
        <dbReference type="ChEBI" id="CHEBI:30879"/>
        <dbReference type="ChEBI" id="CHEBI:43474"/>
        <dbReference type="ChEBI" id="CHEBI:67140"/>
        <dbReference type="EC" id="3.1.3.1"/>
    </reaction>
</comment>
<organism evidence="14 15">
    <name type="scientific">Acanthamoeba castellanii (strain ATCC 30010 / Neff)</name>
    <dbReference type="NCBI Taxonomy" id="1257118"/>
    <lineage>
        <taxon>Eukaryota</taxon>
        <taxon>Amoebozoa</taxon>
        <taxon>Discosea</taxon>
        <taxon>Longamoebia</taxon>
        <taxon>Centramoebida</taxon>
        <taxon>Acanthamoebidae</taxon>
        <taxon>Acanthamoeba</taxon>
    </lineage>
</organism>
<proteinExistence type="inferred from homology"/>
<keyword evidence="7 9" id="KW-0460">Magnesium</keyword>
<dbReference type="EC" id="3.1.3.1" evidence="2 11"/>
<dbReference type="OrthoDB" id="7392499at2759"/>
<evidence type="ECO:0000256" key="13">
    <source>
        <dbReference type="SAM" id="Phobius"/>
    </source>
</evidence>
<reference evidence="14 15" key="1">
    <citation type="journal article" date="2013" name="Genome Biol.">
        <title>Genome of Acanthamoeba castellanii highlights extensive lateral gene transfer and early evolution of tyrosine kinase signaling.</title>
        <authorList>
            <person name="Clarke M."/>
            <person name="Lohan A.J."/>
            <person name="Liu B."/>
            <person name="Lagkouvardos I."/>
            <person name="Roy S."/>
            <person name="Zafar N."/>
            <person name="Bertelli C."/>
            <person name="Schilde C."/>
            <person name="Kianianmomeni A."/>
            <person name="Burglin T.R."/>
            <person name="Frech C."/>
            <person name="Turcotte B."/>
            <person name="Kopec K.O."/>
            <person name="Synnott J.M."/>
            <person name="Choo C."/>
            <person name="Paponov I."/>
            <person name="Finkler A."/>
            <person name="Soon Heng Tan C."/>
            <person name="Hutchins A.P."/>
            <person name="Weinmeier T."/>
            <person name="Rattei T."/>
            <person name="Chu J.S."/>
            <person name="Gimenez G."/>
            <person name="Irimia M."/>
            <person name="Rigden D.J."/>
            <person name="Fitzpatrick D.A."/>
            <person name="Lorenzo-Morales J."/>
            <person name="Bateman A."/>
            <person name="Chiu C.H."/>
            <person name="Tang P."/>
            <person name="Hegemann P."/>
            <person name="Fromm H."/>
            <person name="Raoult D."/>
            <person name="Greub G."/>
            <person name="Miranda-Saavedra D."/>
            <person name="Chen N."/>
            <person name="Nash P."/>
            <person name="Ginger M.L."/>
            <person name="Horn M."/>
            <person name="Schaap P."/>
            <person name="Caler L."/>
            <person name="Loftus B."/>
        </authorList>
    </citation>
    <scope>NUCLEOTIDE SEQUENCE [LARGE SCALE GENOMIC DNA]</scope>
    <source>
        <strain evidence="14 15">Neff</strain>
    </source>
</reference>
<gene>
    <name evidence="14" type="ORF">ACA1_194910</name>
</gene>
<feature type="binding site" evidence="9">
    <location>
        <position position="359"/>
    </location>
    <ligand>
        <name>Zn(2+)</name>
        <dbReference type="ChEBI" id="CHEBI:29105"/>
        <label>2</label>
    </ligand>
</feature>
<dbReference type="InterPro" id="IPR042085">
    <property type="entry name" value="Ap_crown"/>
</dbReference>
<dbReference type="EMBL" id="KB007917">
    <property type="protein sequence ID" value="ELR20419.1"/>
    <property type="molecule type" value="Genomic_DNA"/>
</dbReference>
<evidence type="ECO:0000256" key="1">
    <source>
        <dbReference type="ARBA" id="ARBA00005984"/>
    </source>
</evidence>
<keyword evidence="6 9" id="KW-0862">Zinc</keyword>
<comment type="cofactor">
    <cofactor evidence="9">
        <name>Mg(2+)</name>
        <dbReference type="ChEBI" id="CHEBI:18420"/>
    </cofactor>
    <text evidence="9">Binds 1 Mg(2+) ion.</text>
</comment>
<feature type="binding site" evidence="9">
    <location>
        <position position="360"/>
    </location>
    <ligand>
        <name>Zn(2+)</name>
        <dbReference type="ChEBI" id="CHEBI:29105"/>
        <label>2</label>
    </ligand>
</feature>
<dbReference type="OMA" id="KAAGYMT"/>
<dbReference type="Gene3D" id="3.40.720.10">
    <property type="entry name" value="Alkaline Phosphatase, subunit A"/>
    <property type="match status" value="1"/>
</dbReference>
<dbReference type="SMART" id="SM00098">
    <property type="entry name" value="alkPPc"/>
    <property type="match status" value="1"/>
</dbReference>
<dbReference type="AlphaFoldDB" id="L8H4F3"/>
<keyword evidence="15" id="KW-1185">Reference proteome</keyword>
<keyword evidence="13" id="KW-0472">Membrane</keyword>
<dbReference type="PROSITE" id="PS00123">
    <property type="entry name" value="ALKALINE_PHOSPHATASE"/>
    <property type="match status" value="1"/>
</dbReference>
<dbReference type="PANTHER" id="PTHR11596:SF5">
    <property type="entry name" value="ALKALINE PHOSPHATASE"/>
    <property type="match status" value="1"/>
</dbReference>
<dbReference type="CDD" id="cd16012">
    <property type="entry name" value="ALP"/>
    <property type="match status" value="1"/>
</dbReference>
<evidence type="ECO:0000313" key="15">
    <source>
        <dbReference type="Proteomes" id="UP000011083"/>
    </source>
</evidence>
<dbReference type="PANTHER" id="PTHR11596">
    <property type="entry name" value="ALKALINE PHOSPHATASE"/>
    <property type="match status" value="1"/>
</dbReference>
<dbReference type="GO" id="GO:0004035">
    <property type="term" value="F:alkaline phosphatase activity"/>
    <property type="evidence" value="ECO:0007669"/>
    <property type="project" value="UniProtKB-EC"/>
</dbReference>
<evidence type="ECO:0000256" key="8">
    <source>
        <dbReference type="PIRSR" id="PIRSR601952-1"/>
    </source>
</evidence>
<keyword evidence="3" id="KW-0597">Phosphoprotein</keyword>
<keyword evidence="13" id="KW-1133">Transmembrane helix</keyword>
<comment type="similarity">
    <text evidence="1 10">Belongs to the alkaline phosphatase family.</text>
</comment>
<keyword evidence="13" id="KW-0812">Transmembrane</keyword>
<protein>
    <recommendedName>
        <fullName evidence="2 11">Alkaline phosphatase</fullName>
        <ecNumber evidence="2 11">3.1.3.1</ecNumber>
    </recommendedName>
</protein>
<dbReference type="Gene3D" id="1.10.1200.140">
    <property type="entry name" value="Alkaline phosphatase, crown domain"/>
    <property type="match status" value="1"/>
</dbReference>
<feature type="binding site" evidence="9">
    <location>
        <position position="188"/>
    </location>
    <ligand>
        <name>Mg(2+)</name>
        <dbReference type="ChEBI" id="CHEBI:18420"/>
    </ligand>
</feature>
<feature type="active site" description="Phosphoserine intermediate" evidence="8">
    <location>
        <position position="135"/>
    </location>
</feature>
<keyword evidence="5 11" id="KW-0378">Hydrolase</keyword>
<name>L8H4F3_ACACF</name>
<feature type="compositionally biased region" description="Polar residues" evidence="12">
    <location>
        <begin position="1"/>
        <end position="13"/>
    </location>
</feature>
<feature type="binding site" evidence="9">
    <location>
        <position position="186"/>
    </location>
    <ligand>
        <name>Mg(2+)</name>
        <dbReference type="ChEBI" id="CHEBI:18420"/>
    </ligand>
</feature>
<feature type="binding site" evidence="9">
    <location>
        <position position="95"/>
    </location>
    <ligand>
        <name>Zn(2+)</name>
        <dbReference type="ChEBI" id="CHEBI:29105"/>
        <label>2</label>
    </ligand>
</feature>
<feature type="binding site" evidence="9">
    <location>
        <position position="321"/>
    </location>
    <ligand>
        <name>Zn(2+)</name>
        <dbReference type="ChEBI" id="CHEBI:29105"/>
        <label>2</label>
    </ligand>
</feature>
<evidence type="ECO:0000256" key="10">
    <source>
        <dbReference type="RuleBase" id="RU003946"/>
    </source>
</evidence>